<protein>
    <submittedName>
        <fullName evidence="1">Uncharacterized protein</fullName>
    </submittedName>
</protein>
<reference evidence="1 2" key="1">
    <citation type="journal article" date="2024" name="Front. Microbiol.">
        <title>Transcriptomic insights into the dominance of two phototrophs throughout the water column of a tropical hypersaline-alkaline crater lake (Dziani Dzaha, Mayotte).</title>
        <authorList>
            <person name="Duperron S."/>
            <person name="Halary S."/>
            <person name="Bouly J.-P."/>
            <person name="Roussel T."/>
            <person name="Hugoni M."/>
            <person name="Bruto M."/>
            <person name="Oger P."/>
            <person name="Duval C."/>
            <person name="Woo A."/>
            <person name="Jezequiel D."/>
            <person name="Ader M."/>
            <person name="Leboulanger C."/>
            <person name="Agogue H."/>
            <person name="Grossi V."/>
            <person name="Trousselier M."/>
            <person name="Bernard C."/>
        </authorList>
    </citation>
    <scope>NUCLEOTIDE SEQUENCE [LARGE SCALE GENOMIC DNA]</scope>
    <source>
        <strain evidence="1 2">PMC 851.14</strain>
    </source>
</reference>
<gene>
    <name evidence="1" type="ORF">AAEJ74_18985</name>
</gene>
<dbReference type="RefSeq" id="WP_155839129.1">
    <property type="nucleotide sequence ID" value="NZ_JBBWYZ010000016.1"/>
</dbReference>
<organism evidence="1 2">
    <name type="scientific">Limnospira fusiformis PMC 851.14</name>
    <dbReference type="NCBI Taxonomy" id="2219512"/>
    <lineage>
        <taxon>Bacteria</taxon>
        <taxon>Bacillati</taxon>
        <taxon>Cyanobacteriota</taxon>
        <taxon>Cyanophyceae</taxon>
        <taxon>Oscillatoriophycideae</taxon>
        <taxon>Oscillatoriales</taxon>
        <taxon>Sirenicapillariaceae</taxon>
        <taxon>Limnospira</taxon>
    </lineage>
</organism>
<sequence>MATFIVLIFRFALFIRRSSVDKNTSALLRSALAIWVASYPENPSFTGSLRRFSAGFDYQMDD</sequence>
<name>A0ABU9EP93_LIMFS</name>
<dbReference type="EMBL" id="JBBWYZ010000016">
    <property type="protein sequence ID" value="MEK9513692.1"/>
    <property type="molecule type" value="Genomic_DNA"/>
</dbReference>
<evidence type="ECO:0000313" key="1">
    <source>
        <dbReference type="EMBL" id="MEK9513692.1"/>
    </source>
</evidence>
<dbReference type="Proteomes" id="UP001387447">
    <property type="component" value="Unassembled WGS sequence"/>
</dbReference>
<comment type="caution">
    <text evidence="1">The sequence shown here is derived from an EMBL/GenBank/DDBJ whole genome shotgun (WGS) entry which is preliminary data.</text>
</comment>
<proteinExistence type="predicted"/>
<keyword evidence="2" id="KW-1185">Reference proteome</keyword>
<evidence type="ECO:0000313" key="2">
    <source>
        <dbReference type="Proteomes" id="UP001387447"/>
    </source>
</evidence>
<accession>A0ABU9EP93</accession>